<name>A0A514D5B8_9VIRU</name>
<dbReference type="InterPro" id="IPR054457">
    <property type="entry name" value="PhiCb5_coat"/>
</dbReference>
<sequence>MSFAKPLVINYAAGTKTLPMINQDSYGSEYYLRESTQEFRMKIRHSKETPTKTGSQMLRHNVELTRTVFGADGAADVVQQAYLIYRHGYRDDIDDAAELGASLTGLMVEARFQDLGAWLS</sequence>
<gene>
    <name evidence="1" type="ORF">H1BulkLitter5836_000002</name>
</gene>
<accession>A0A514D5B8</accession>
<reference evidence="1" key="1">
    <citation type="submission" date="2019-05" db="EMBL/GenBank/DDBJ databases">
        <title>Metatranscriptomic reconstruction reveals RNA viruses with the potential to shape carbon cycling in soil.</title>
        <authorList>
            <person name="Starr E.P."/>
            <person name="Nuccio E."/>
            <person name="Pett-Ridge J."/>
            <person name="Banfield J.F."/>
            <person name="Firestone M.K."/>
        </authorList>
    </citation>
    <scope>NUCLEOTIDE SEQUENCE</scope>
    <source>
        <strain evidence="1">H1_Bulk_Litter_5_scaffold_836</strain>
    </source>
</reference>
<evidence type="ECO:0000313" key="1">
    <source>
        <dbReference type="EMBL" id="QDH88792.1"/>
    </source>
</evidence>
<proteinExistence type="predicted"/>
<dbReference type="Pfam" id="PF22387">
    <property type="entry name" value="PhiCb5_coat"/>
    <property type="match status" value="1"/>
</dbReference>
<dbReference type="EMBL" id="MN034369">
    <property type="protein sequence ID" value="QDH88792.1"/>
    <property type="molecule type" value="Genomic_RNA"/>
</dbReference>
<organism evidence="1">
    <name type="scientific">Leviviridae sp</name>
    <dbReference type="NCBI Taxonomy" id="2027243"/>
    <lineage>
        <taxon>Viruses</taxon>
        <taxon>Riboviria</taxon>
        <taxon>Orthornavirae</taxon>
        <taxon>Lenarviricota</taxon>
        <taxon>Leviviricetes</taxon>
        <taxon>Norzivirales</taxon>
        <taxon>Fiersviridae</taxon>
    </lineage>
</organism>
<protein>
    <submittedName>
        <fullName evidence="1">Uncharacterized protein</fullName>
    </submittedName>
</protein>
<dbReference type="Gene3D" id="2.40.160.220">
    <property type="match status" value="1"/>
</dbReference>